<dbReference type="InterPro" id="IPR016181">
    <property type="entry name" value="Acyl_CoA_acyltransferase"/>
</dbReference>
<feature type="domain" description="N-acetyltransferase" evidence="3">
    <location>
        <begin position="3"/>
        <end position="160"/>
    </location>
</feature>
<dbReference type="Pfam" id="PF00583">
    <property type="entry name" value="Acetyltransf_1"/>
    <property type="match status" value="1"/>
</dbReference>
<evidence type="ECO:0000313" key="5">
    <source>
        <dbReference type="Proteomes" id="UP001200145"/>
    </source>
</evidence>
<keyword evidence="1" id="KW-0808">Transferase</keyword>
<comment type="caution">
    <text evidence="4">The sequence shown here is derived from an EMBL/GenBank/DDBJ whole genome shotgun (WGS) entry which is preliminary data.</text>
</comment>
<evidence type="ECO:0000256" key="1">
    <source>
        <dbReference type="ARBA" id="ARBA00022679"/>
    </source>
</evidence>
<evidence type="ECO:0000259" key="3">
    <source>
        <dbReference type="PROSITE" id="PS51186"/>
    </source>
</evidence>
<name>A0ABS9BFJ8_9BACT</name>
<dbReference type="PANTHER" id="PTHR43877">
    <property type="entry name" value="AMINOALKYLPHOSPHONATE N-ACETYLTRANSFERASE-RELATED-RELATED"/>
    <property type="match status" value="1"/>
</dbReference>
<dbReference type="SUPFAM" id="SSF55729">
    <property type="entry name" value="Acyl-CoA N-acyltransferases (Nat)"/>
    <property type="match status" value="1"/>
</dbReference>
<evidence type="ECO:0000256" key="2">
    <source>
        <dbReference type="ARBA" id="ARBA00023315"/>
    </source>
</evidence>
<evidence type="ECO:0000313" key="4">
    <source>
        <dbReference type="EMBL" id="MCF1713604.1"/>
    </source>
</evidence>
<dbReference type="Gene3D" id="3.40.630.30">
    <property type="match status" value="1"/>
</dbReference>
<sequence length="160" mass="18105">MEWKIRPIQPGDNPELALIVRTALTEFGANKPGTVYYDESTDHLFELFQTPGSCYFVAEEDKQLLGGAGLFPTPGLPEGWCELVKMYLRKEARGLGLGRKLIAHCLEEAKRRGYHTVYLETMPELRKAVSVYEKFGFEYLNGPVGNSGHFGCDVWMKKKI</sequence>
<dbReference type="Proteomes" id="UP001200145">
    <property type="component" value="Unassembled WGS sequence"/>
</dbReference>
<gene>
    <name evidence="4" type="ORF">L0U88_03050</name>
</gene>
<dbReference type="PANTHER" id="PTHR43877:SF2">
    <property type="entry name" value="AMINOALKYLPHOSPHONATE N-ACETYLTRANSFERASE-RELATED"/>
    <property type="match status" value="1"/>
</dbReference>
<dbReference type="CDD" id="cd04301">
    <property type="entry name" value="NAT_SF"/>
    <property type="match status" value="1"/>
</dbReference>
<dbReference type="PROSITE" id="PS51186">
    <property type="entry name" value="GNAT"/>
    <property type="match status" value="1"/>
</dbReference>
<keyword evidence="5" id="KW-1185">Reference proteome</keyword>
<protein>
    <submittedName>
        <fullName evidence="4">GNAT family N-acetyltransferase</fullName>
    </submittedName>
</protein>
<organism evidence="4 5">
    <name type="scientific">Flavihumibacter fluminis</name>
    <dbReference type="NCBI Taxonomy" id="2909236"/>
    <lineage>
        <taxon>Bacteria</taxon>
        <taxon>Pseudomonadati</taxon>
        <taxon>Bacteroidota</taxon>
        <taxon>Chitinophagia</taxon>
        <taxon>Chitinophagales</taxon>
        <taxon>Chitinophagaceae</taxon>
        <taxon>Flavihumibacter</taxon>
    </lineage>
</organism>
<keyword evidence="2" id="KW-0012">Acyltransferase</keyword>
<proteinExistence type="predicted"/>
<dbReference type="EMBL" id="JAKEVY010000001">
    <property type="protein sequence ID" value="MCF1713604.1"/>
    <property type="molecule type" value="Genomic_DNA"/>
</dbReference>
<accession>A0ABS9BFJ8</accession>
<dbReference type="RefSeq" id="WP_234864133.1">
    <property type="nucleotide sequence ID" value="NZ_JAKEVY010000001.1"/>
</dbReference>
<dbReference type="InterPro" id="IPR000182">
    <property type="entry name" value="GNAT_dom"/>
</dbReference>
<reference evidence="4 5" key="1">
    <citation type="submission" date="2022-01" db="EMBL/GenBank/DDBJ databases">
        <title>Flavihumibacter sp. nov., isolated from sediment of a river.</title>
        <authorList>
            <person name="Liu H."/>
        </authorList>
    </citation>
    <scope>NUCLEOTIDE SEQUENCE [LARGE SCALE GENOMIC DNA]</scope>
    <source>
        <strain evidence="4 5">RY-1</strain>
    </source>
</reference>
<dbReference type="InterPro" id="IPR050832">
    <property type="entry name" value="Bact_Acetyltransf"/>
</dbReference>